<dbReference type="AlphaFoldDB" id="A0A7I7L091"/>
<keyword evidence="2" id="KW-1185">Reference proteome</keyword>
<proteinExistence type="predicted"/>
<dbReference type="Proteomes" id="UP000465866">
    <property type="component" value="Chromosome"/>
</dbReference>
<dbReference type="EMBL" id="AP022569">
    <property type="protein sequence ID" value="BBX47399.1"/>
    <property type="molecule type" value="Genomic_DNA"/>
</dbReference>
<gene>
    <name evidence="1" type="ORF">MCOO_34140</name>
</gene>
<protein>
    <submittedName>
        <fullName evidence="1">Uncharacterized protein</fullName>
    </submittedName>
</protein>
<sequence length="124" mass="13298">MALHSRGTVRTDGRIGYAASFDEEAIMGSTSRSEGRHSWSLGHYLHRRAALSPTILYHVTDRLHEGRTVCVPGNAIRPTVSAWLAELGADSPLVDDLAEAVRAGDWPAAHAVGEHLSVYVAVAA</sequence>
<reference evidence="1 2" key="1">
    <citation type="journal article" date="2019" name="Emerg. Microbes Infect.">
        <title>Comprehensive subspecies identification of 175 nontuberculous mycobacteria species based on 7547 genomic profiles.</title>
        <authorList>
            <person name="Matsumoto Y."/>
            <person name="Kinjo T."/>
            <person name="Motooka D."/>
            <person name="Nabeya D."/>
            <person name="Jung N."/>
            <person name="Uechi K."/>
            <person name="Horii T."/>
            <person name="Iida T."/>
            <person name="Fujita J."/>
            <person name="Nakamura S."/>
        </authorList>
    </citation>
    <scope>NUCLEOTIDE SEQUENCE [LARGE SCALE GENOMIC DNA]</scope>
    <source>
        <strain evidence="1 2">JCM 12404</strain>
    </source>
</reference>
<evidence type="ECO:0000313" key="1">
    <source>
        <dbReference type="EMBL" id="BBX47399.1"/>
    </source>
</evidence>
<organism evidence="1 2">
    <name type="scientific">Mycobacterium cookii</name>
    <dbReference type="NCBI Taxonomy" id="1775"/>
    <lineage>
        <taxon>Bacteria</taxon>
        <taxon>Bacillati</taxon>
        <taxon>Actinomycetota</taxon>
        <taxon>Actinomycetes</taxon>
        <taxon>Mycobacteriales</taxon>
        <taxon>Mycobacteriaceae</taxon>
        <taxon>Mycobacterium</taxon>
    </lineage>
</organism>
<evidence type="ECO:0000313" key="2">
    <source>
        <dbReference type="Proteomes" id="UP000465866"/>
    </source>
</evidence>
<name>A0A7I7L091_9MYCO</name>
<accession>A0A7I7L091</accession>
<dbReference type="KEGG" id="mcoo:MCOO_34140"/>